<gene>
    <name evidence="14" type="ORF">CJD38_02790</name>
</gene>
<evidence type="ECO:0000256" key="8">
    <source>
        <dbReference type="ARBA" id="ARBA00023136"/>
    </source>
</evidence>
<evidence type="ECO:0000256" key="4">
    <source>
        <dbReference type="ARBA" id="ARBA00022452"/>
    </source>
</evidence>
<keyword evidence="5 11" id="KW-0812">Transmembrane</keyword>
<feature type="domain" description="TonB-dependent receptor-like beta-barrel" evidence="13">
    <location>
        <begin position="336"/>
        <end position="767"/>
    </location>
</feature>
<dbReference type="Gene3D" id="2.60.40.1120">
    <property type="entry name" value="Carboxypeptidase-like, regulatory domain"/>
    <property type="match status" value="1"/>
</dbReference>
<dbReference type="RefSeq" id="WP_107938757.1">
    <property type="nucleotide sequence ID" value="NZ_QANS01000001.1"/>
</dbReference>
<organism evidence="14 15">
    <name type="scientific">Stenotrophobium rhamnosiphilum</name>
    <dbReference type="NCBI Taxonomy" id="2029166"/>
    <lineage>
        <taxon>Bacteria</taxon>
        <taxon>Pseudomonadati</taxon>
        <taxon>Pseudomonadota</taxon>
        <taxon>Gammaproteobacteria</taxon>
        <taxon>Nevskiales</taxon>
        <taxon>Nevskiaceae</taxon>
        <taxon>Stenotrophobium</taxon>
    </lineage>
</organism>
<dbReference type="GO" id="GO:0015344">
    <property type="term" value="F:siderophore uptake transmembrane transporter activity"/>
    <property type="evidence" value="ECO:0007669"/>
    <property type="project" value="TreeGrafter"/>
</dbReference>
<comment type="subcellular location">
    <subcellularLocation>
        <location evidence="1 11">Cell outer membrane</location>
        <topology evidence="1 11">Multi-pass membrane protein</topology>
    </subcellularLocation>
</comment>
<dbReference type="Gene3D" id="2.40.170.20">
    <property type="entry name" value="TonB-dependent receptor, beta-barrel domain"/>
    <property type="match status" value="1"/>
</dbReference>
<keyword evidence="10 11" id="KW-0998">Cell outer membrane</keyword>
<evidence type="ECO:0000256" key="9">
    <source>
        <dbReference type="ARBA" id="ARBA00023170"/>
    </source>
</evidence>
<dbReference type="InterPro" id="IPR036942">
    <property type="entry name" value="Beta-barrel_TonB_sf"/>
</dbReference>
<dbReference type="Pfam" id="PF00593">
    <property type="entry name" value="TonB_dep_Rec_b-barrel"/>
    <property type="match status" value="1"/>
</dbReference>
<dbReference type="AlphaFoldDB" id="A0A2T5MKF8"/>
<dbReference type="PANTHER" id="PTHR30069">
    <property type="entry name" value="TONB-DEPENDENT OUTER MEMBRANE RECEPTOR"/>
    <property type="match status" value="1"/>
</dbReference>
<evidence type="ECO:0000313" key="14">
    <source>
        <dbReference type="EMBL" id="PTU33050.1"/>
    </source>
</evidence>
<comment type="similarity">
    <text evidence="2">Belongs to the TonB-dependent receptor family. Hemoglobin/haptoglobin binding protein subfamily.</text>
</comment>
<dbReference type="Pfam" id="PF13620">
    <property type="entry name" value="CarboxypepD_reg"/>
    <property type="match status" value="1"/>
</dbReference>
<evidence type="ECO:0000256" key="3">
    <source>
        <dbReference type="ARBA" id="ARBA00022448"/>
    </source>
</evidence>
<dbReference type="EMBL" id="QANS01000001">
    <property type="protein sequence ID" value="PTU33050.1"/>
    <property type="molecule type" value="Genomic_DNA"/>
</dbReference>
<dbReference type="InterPro" id="IPR008969">
    <property type="entry name" value="CarboxyPept-like_regulatory"/>
</dbReference>
<keyword evidence="3 11" id="KW-0813">Transport</keyword>
<comment type="caution">
    <text evidence="14">The sequence shown here is derived from an EMBL/GenBank/DDBJ whole genome shotgun (WGS) entry which is preliminary data.</text>
</comment>
<evidence type="ECO:0000256" key="7">
    <source>
        <dbReference type="ARBA" id="ARBA00023077"/>
    </source>
</evidence>
<dbReference type="Proteomes" id="UP000244248">
    <property type="component" value="Unassembled WGS sequence"/>
</dbReference>
<dbReference type="InterPro" id="IPR000531">
    <property type="entry name" value="Beta-barrel_TonB"/>
</dbReference>
<evidence type="ECO:0000259" key="13">
    <source>
        <dbReference type="Pfam" id="PF00593"/>
    </source>
</evidence>
<reference evidence="14 15" key="1">
    <citation type="submission" date="2018-04" db="EMBL/GenBank/DDBJ databases">
        <title>Novel species isolated from glacier.</title>
        <authorList>
            <person name="Liu Q."/>
            <person name="Xin Y.-H."/>
        </authorList>
    </citation>
    <scope>NUCLEOTIDE SEQUENCE [LARGE SCALE GENOMIC DNA]</scope>
    <source>
        <strain evidence="14 15">GT1R17</strain>
    </source>
</reference>
<dbReference type="PANTHER" id="PTHR30069:SF29">
    <property type="entry name" value="HEMOGLOBIN AND HEMOGLOBIN-HAPTOGLOBIN-BINDING PROTEIN 1-RELATED"/>
    <property type="match status" value="1"/>
</dbReference>
<keyword evidence="7" id="KW-0798">TonB box</keyword>
<dbReference type="GO" id="GO:0044718">
    <property type="term" value="P:siderophore transmembrane transport"/>
    <property type="evidence" value="ECO:0007669"/>
    <property type="project" value="TreeGrafter"/>
</dbReference>
<dbReference type="SUPFAM" id="SSF49464">
    <property type="entry name" value="Carboxypeptidase regulatory domain-like"/>
    <property type="match status" value="1"/>
</dbReference>
<evidence type="ECO:0000256" key="10">
    <source>
        <dbReference type="ARBA" id="ARBA00023237"/>
    </source>
</evidence>
<evidence type="ECO:0000313" key="15">
    <source>
        <dbReference type="Proteomes" id="UP000244248"/>
    </source>
</evidence>
<evidence type="ECO:0000256" key="12">
    <source>
        <dbReference type="SAM" id="SignalP"/>
    </source>
</evidence>
<dbReference type="OrthoDB" id="9764669at2"/>
<protein>
    <submittedName>
        <fullName evidence="14">TonB-dependent receptor</fullName>
    </submittedName>
</protein>
<dbReference type="GO" id="GO:0009279">
    <property type="term" value="C:cell outer membrane"/>
    <property type="evidence" value="ECO:0007669"/>
    <property type="project" value="UniProtKB-SubCell"/>
</dbReference>
<proteinExistence type="inferred from homology"/>
<keyword evidence="9 14" id="KW-0675">Receptor</keyword>
<keyword evidence="4 11" id="KW-1134">Transmembrane beta strand</keyword>
<evidence type="ECO:0000256" key="6">
    <source>
        <dbReference type="ARBA" id="ARBA00022729"/>
    </source>
</evidence>
<keyword evidence="6 12" id="KW-0732">Signal</keyword>
<evidence type="ECO:0000256" key="11">
    <source>
        <dbReference type="PROSITE-ProRule" id="PRU01360"/>
    </source>
</evidence>
<evidence type="ECO:0000256" key="2">
    <source>
        <dbReference type="ARBA" id="ARBA00008143"/>
    </source>
</evidence>
<name>A0A2T5MKF8_9GAMM</name>
<dbReference type="SUPFAM" id="SSF56935">
    <property type="entry name" value="Porins"/>
    <property type="match status" value="1"/>
</dbReference>
<evidence type="ECO:0000256" key="1">
    <source>
        <dbReference type="ARBA" id="ARBA00004571"/>
    </source>
</evidence>
<dbReference type="InterPro" id="IPR039426">
    <property type="entry name" value="TonB-dep_rcpt-like"/>
</dbReference>
<feature type="chain" id="PRO_5015747983" evidence="12">
    <location>
        <begin position="33"/>
        <end position="801"/>
    </location>
</feature>
<accession>A0A2T5MKF8</accession>
<keyword evidence="15" id="KW-1185">Reference proteome</keyword>
<dbReference type="PROSITE" id="PS52016">
    <property type="entry name" value="TONB_DEPENDENT_REC_3"/>
    <property type="match status" value="1"/>
</dbReference>
<feature type="signal peptide" evidence="12">
    <location>
        <begin position="1"/>
        <end position="32"/>
    </location>
</feature>
<keyword evidence="8 11" id="KW-0472">Membrane</keyword>
<evidence type="ECO:0000256" key="5">
    <source>
        <dbReference type="ARBA" id="ARBA00022692"/>
    </source>
</evidence>
<sequence>MFTLNPLARALRLPSVLLLSIASGFISPASYAANLETTSADEGAVEGHLRDSAGSPFAKAEVRLLDSDGTLIGSTIADDKGHFHFHGLKAGSYHIVLSRSGYVDSDTVVVVTAGQETHTDVQLVAKLTTVTVTAERLEHARNSLSPSTGSSQYVFDQTTIANLPQGKNTPMNQLLLQAPGVANDSFGQLHVRGDHADLQYRINGIIIPEGISGFGQALDTRFANQVSLLTGALPAQYGYRTAGIVNITTPNTFDGGSVSVYGGSHGTFNPSIEYGTTTKDGVSMYGTGQFLNSLVGVEAPTDSYHPIHDQTQQGKGFGYLSFYPAEDMKVSVLAGTSFGKYQIPNNPGQSPDADFCAQLGGSSCGFDSSNLNDRQYERNTYGLVALQGQSGTRLTYQVAAFSRISSVEFSPDTEGELAFNGVAADIYRRSTTAGLQSDIGYRISDDHTLRGGVFFSNENDVSNNTSQVFTTDAGGNVNGGPVTIIDNNPKSGNHLFGVYAQDEWDITDDLTLNYGLRYDKLNAYINASQLSPRFGMIWNASTATVVHAGYSRYFTPPPNELISNATISKFDNTTNAQSGPNDPVQAERTHYFDIGATHQFTPNLNIGVDSYYKIIHGLLDEGQFGSALIYTPFNYAKGRIYGIEMTTSYRDGAFSAYNNMALSRAQGQGIDSAQFNIDPAALAYTQSHYIYLDHDQRFSGSAGVSYVYENTTYSLTDLYASGLRTDGATVPNGDRLPFYNQLDASAQRSVITPGLGKIDLRLAVINLLDRQYEIRDGEGVGVGAPQFGPRAGVFLGIKKDL</sequence>